<feature type="domain" description="Signal transduction histidine kinase internal region" evidence="2">
    <location>
        <begin position="156"/>
        <end position="236"/>
    </location>
</feature>
<dbReference type="PANTHER" id="PTHR34220:SF7">
    <property type="entry name" value="SENSOR HISTIDINE KINASE YPDA"/>
    <property type="match status" value="1"/>
</dbReference>
<dbReference type="PANTHER" id="PTHR34220">
    <property type="entry name" value="SENSOR HISTIDINE KINASE YPDA"/>
    <property type="match status" value="1"/>
</dbReference>
<protein>
    <submittedName>
        <fullName evidence="3">Sensor histidine kinase</fullName>
    </submittedName>
</protein>
<name>A0ABZ0W561_9BACT</name>
<dbReference type="InterPro" id="IPR010559">
    <property type="entry name" value="Sig_transdc_His_kin_internal"/>
</dbReference>
<keyword evidence="4" id="KW-1185">Reference proteome</keyword>
<dbReference type="Gene3D" id="3.30.565.10">
    <property type="entry name" value="Histidine kinase-like ATPase, C-terminal domain"/>
    <property type="match status" value="1"/>
</dbReference>
<feature type="transmembrane region" description="Helical" evidence="1">
    <location>
        <begin position="44"/>
        <end position="62"/>
    </location>
</feature>
<dbReference type="RefSeq" id="WP_114790266.1">
    <property type="nucleotide sequence ID" value="NZ_CP139960.1"/>
</dbReference>
<dbReference type="InterPro" id="IPR050640">
    <property type="entry name" value="Bact_2-comp_sensor_kinase"/>
</dbReference>
<dbReference type="Proteomes" id="UP001325680">
    <property type="component" value="Chromosome"/>
</dbReference>
<evidence type="ECO:0000313" key="4">
    <source>
        <dbReference type="Proteomes" id="UP001325680"/>
    </source>
</evidence>
<evidence type="ECO:0000256" key="1">
    <source>
        <dbReference type="SAM" id="Phobius"/>
    </source>
</evidence>
<keyword evidence="1" id="KW-0812">Transmembrane</keyword>
<dbReference type="Pfam" id="PF06580">
    <property type="entry name" value="His_kinase"/>
    <property type="match status" value="1"/>
</dbReference>
<dbReference type="GO" id="GO:0016301">
    <property type="term" value="F:kinase activity"/>
    <property type="evidence" value="ECO:0007669"/>
    <property type="project" value="UniProtKB-KW"/>
</dbReference>
<reference evidence="3 4" key="1">
    <citation type="submission" date="2023-12" db="EMBL/GenBank/DDBJ databases">
        <title>Genome sequencing and assembly of bacterial species from a model synthetic community.</title>
        <authorList>
            <person name="Hogle S.L."/>
        </authorList>
    </citation>
    <scope>NUCLEOTIDE SEQUENCE [LARGE SCALE GENOMIC DNA]</scope>
    <source>
        <strain evidence="3 4">HAMBI_3031</strain>
    </source>
</reference>
<dbReference type="InterPro" id="IPR036890">
    <property type="entry name" value="HATPase_C_sf"/>
</dbReference>
<proteinExistence type="predicted"/>
<keyword evidence="1" id="KW-1133">Transmembrane helix</keyword>
<dbReference type="EMBL" id="CP139960">
    <property type="protein sequence ID" value="WQD36647.1"/>
    <property type="molecule type" value="Genomic_DNA"/>
</dbReference>
<sequence>MRPNRLEGILHLVFWSLFVVTKILIVSYGGAIRIQWGSLSFWDISYLSVSAVVFYINYLVLLPRFTNKSSLTGYVLSIMLSYLLFVLIRFLFEEKIVLAIWGFKNYYGTPSLLFYLKDNLYFSAPSIVFSTTIWSITNNMRLLKENAAIKIQRSEAELKFLKARVNPHFIFNSLNNIYSLVYHQKQQESLQAIESLAGMMRFTTYESEKECIPLRVEVEYIKDFMLLEKLRYGKELAVVFNVHILNNDQRMSPFILSPFIENAFKHGVVDDIKNPVTINLNTTSEEILFSVENKISTGKKDSLGGFGLENVRKRLAIYYPGRHKLVVEQGNGSHKILLNVKLFA</sequence>
<feature type="transmembrane region" description="Helical" evidence="1">
    <location>
        <begin position="12"/>
        <end position="32"/>
    </location>
</feature>
<accession>A0ABZ0W561</accession>
<organism evidence="3 4">
    <name type="scientific">Niabella yanshanensis</name>
    <dbReference type="NCBI Taxonomy" id="577386"/>
    <lineage>
        <taxon>Bacteria</taxon>
        <taxon>Pseudomonadati</taxon>
        <taxon>Bacteroidota</taxon>
        <taxon>Chitinophagia</taxon>
        <taxon>Chitinophagales</taxon>
        <taxon>Chitinophagaceae</taxon>
        <taxon>Niabella</taxon>
    </lineage>
</organism>
<keyword evidence="3" id="KW-0808">Transferase</keyword>
<keyword evidence="1" id="KW-0472">Membrane</keyword>
<feature type="transmembrane region" description="Helical" evidence="1">
    <location>
        <begin position="74"/>
        <end position="92"/>
    </location>
</feature>
<gene>
    <name evidence="3" type="ORF">U0035_13315</name>
</gene>
<evidence type="ECO:0000259" key="2">
    <source>
        <dbReference type="Pfam" id="PF06580"/>
    </source>
</evidence>
<keyword evidence="3" id="KW-0418">Kinase</keyword>
<evidence type="ECO:0000313" key="3">
    <source>
        <dbReference type="EMBL" id="WQD36647.1"/>
    </source>
</evidence>